<comment type="caution">
    <text evidence="1">The sequence shown here is derived from an EMBL/GenBank/DDBJ whole genome shotgun (WGS) entry which is preliminary data.</text>
</comment>
<protein>
    <submittedName>
        <fullName evidence="1">Uncharacterized protein</fullName>
    </submittedName>
</protein>
<dbReference type="AlphaFoldDB" id="A0AAV2I658"/>
<name>A0AAV2I658_LYMST</name>
<dbReference type="EMBL" id="CAXITT010000475">
    <property type="protein sequence ID" value="CAL1542211.1"/>
    <property type="molecule type" value="Genomic_DNA"/>
</dbReference>
<reference evidence="1 2" key="1">
    <citation type="submission" date="2024-04" db="EMBL/GenBank/DDBJ databases">
        <authorList>
            <consortium name="Genoscope - CEA"/>
            <person name="William W."/>
        </authorList>
    </citation>
    <scope>NUCLEOTIDE SEQUENCE [LARGE SCALE GENOMIC DNA]</scope>
</reference>
<gene>
    <name evidence="1" type="ORF">GSLYS_00015809001</name>
</gene>
<sequence length="78" mass="9107">TVHSWLGGGNTVTYTDAKIAPHILDVYKQRLKEAVMRLFEGPKQHLNSFMERYNYIVNGEALAEIKEYMKDKHTFAEY</sequence>
<feature type="non-terminal residue" evidence="1">
    <location>
        <position position="78"/>
    </location>
</feature>
<dbReference type="Proteomes" id="UP001497497">
    <property type="component" value="Unassembled WGS sequence"/>
</dbReference>
<organism evidence="1 2">
    <name type="scientific">Lymnaea stagnalis</name>
    <name type="common">Great pond snail</name>
    <name type="synonym">Helix stagnalis</name>
    <dbReference type="NCBI Taxonomy" id="6523"/>
    <lineage>
        <taxon>Eukaryota</taxon>
        <taxon>Metazoa</taxon>
        <taxon>Spiralia</taxon>
        <taxon>Lophotrochozoa</taxon>
        <taxon>Mollusca</taxon>
        <taxon>Gastropoda</taxon>
        <taxon>Heterobranchia</taxon>
        <taxon>Euthyneura</taxon>
        <taxon>Panpulmonata</taxon>
        <taxon>Hygrophila</taxon>
        <taxon>Lymnaeoidea</taxon>
        <taxon>Lymnaeidae</taxon>
        <taxon>Lymnaea</taxon>
    </lineage>
</organism>
<keyword evidence="2" id="KW-1185">Reference proteome</keyword>
<accession>A0AAV2I658</accession>
<evidence type="ECO:0000313" key="1">
    <source>
        <dbReference type="EMBL" id="CAL1542211.1"/>
    </source>
</evidence>
<evidence type="ECO:0000313" key="2">
    <source>
        <dbReference type="Proteomes" id="UP001497497"/>
    </source>
</evidence>
<feature type="non-terminal residue" evidence="1">
    <location>
        <position position="1"/>
    </location>
</feature>
<proteinExistence type="predicted"/>